<gene>
    <name evidence="1" type="ORF">BJI69_03315</name>
</gene>
<protein>
    <submittedName>
        <fullName evidence="1">Uncharacterized protein</fullName>
    </submittedName>
</protein>
<dbReference type="STRING" id="1440763.BJI69_03315"/>
<sequence>MTRGLHIVSLDDSPFVGAMAQQMRDEIAEQAKAGAYLVEKAKIPNLRAAINTVKPTRTMSGLLDKRYHSLADIRPHLRYDPISVVGTVLDSQPMVEATTAGGVTDGRWSGVTRSWDIGGLGFVQLDESEYRETGGSITLVKEWLNSDVNGTPATLKTMRSADGATLVSISWVTESTDYRLNLQPVHADAVEANQRALLDLATKLGRRTRRVGSVRGMVPRGLSLSPDLP</sequence>
<dbReference type="Proteomes" id="UP000182987">
    <property type="component" value="Chromosome"/>
</dbReference>
<dbReference type="EMBL" id="CP017480">
    <property type="protein sequence ID" value="APG03029.1"/>
    <property type="molecule type" value="Genomic_DNA"/>
</dbReference>
<accession>A0A0G9GZZ9</accession>
<organism evidence="1 2">
    <name type="scientific">Luteibacter rhizovicinus DSM 16549</name>
    <dbReference type="NCBI Taxonomy" id="1440763"/>
    <lineage>
        <taxon>Bacteria</taxon>
        <taxon>Pseudomonadati</taxon>
        <taxon>Pseudomonadota</taxon>
        <taxon>Gammaproteobacteria</taxon>
        <taxon>Lysobacterales</taxon>
        <taxon>Rhodanobacteraceae</taxon>
        <taxon>Luteibacter</taxon>
    </lineage>
</organism>
<evidence type="ECO:0000313" key="1">
    <source>
        <dbReference type="EMBL" id="APG03029.1"/>
    </source>
</evidence>
<name>A0A0G9GZZ9_9GAMM</name>
<proteinExistence type="predicted"/>
<dbReference type="PATRIC" id="fig|1440763.5.peg.4288"/>
<dbReference type="AlphaFoldDB" id="A0A0G9GZZ9"/>
<evidence type="ECO:0000313" key="2">
    <source>
        <dbReference type="Proteomes" id="UP000182987"/>
    </source>
</evidence>
<reference evidence="2" key="1">
    <citation type="submission" date="2016-09" db="EMBL/GenBank/DDBJ databases">
        <authorList>
            <person name="Lysoe E."/>
        </authorList>
    </citation>
    <scope>NUCLEOTIDE SEQUENCE [LARGE SCALE GENOMIC DNA]</scope>
    <source>
        <strain evidence="2">LJ96T</strain>
    </source>
</reference>
<dbReference type="KEGG" id="lrz:BJI69_03315"/>
<keyword evidence="2" id="KW-1185">Reference proteome</keyword>